<feature type="chain" id="PRO_5013391777" evidence="1">
    <location>
        <begin position="47"/>
        <end position="213"/>
    </location>
</feature>
<keyword evidence="3" id="KW-1185">Reference proteome</keyword>
<evidence type="ECO:0000313" key="3">
    <source>
        <dbReference type="Proteomes" id="UP000195880"/>
    </source>
</evidence>
<proteinExistence type="predicted"/>
<gene>
    <name evidence="2" type="ORF">SMD44_00486</name>
</gene>
<protein>
    <submittedName>
        <fullName evidence="2">Uncharacterized protein</fullName>
    </submittedName>
</protein>
<evidence type="ECO:0000256" key="1">
    <source>
        <dbReference type="SAM" id="SignalP"/>
    </source>
</evidence>
<dbReference type="EMBL" id="CP021748">
    <property type="protein sequence ID" value="ARX81088.1"/>
    <property type="molecule type" value="Genomic_DNA"/>
</dbReference>
<feature type="signal peptide" evidence="1">
    <location>
        <begin position="1"/>
        <end position="46"/>
    </location>
</feature>
<reference evidence="2 3" key="1">
    <citation type="submission" date="2017-05" db="EMBL/GenBank/DDBJ databases">
        <title>Streptomyces alboflavus Genome sequencing and assembly.</title>
        <authorList>
            <person name="Wang Y."/>
            <person name="Du B."/>
            <person name="Ding Y."/>
            <person name="Liu H."/>
            <person name="Hou Q."/>
            <person name="Liu K."/>
            <person name="Wang C."/>
            <person name="Yao L."/>
        </authorList>
    </citation>
    <scope>NUCLEOTIDE SEQUENCE [LARGE SCALE GENOMIC DNA]</scope>
    <source>
        <strain evidence="2 3">MDJK44</strain>
    </source>
</reference>
<dbReference type="AlphaFoldDB" id="A0A1Z1W3T7"/>
<name>A0A1Z1W3T7_9ACTN</name>
<keyword evidence="1" id="KW-0732">Signal</keyword>
<dbReference type="Proteomes" id="UP000195880">
    <property type="component" value="Chromosome"/>
</dbReference>
<sequence length="213" mass="21054">MKSRASAGSAYVGTAAVGRARRLSAAVVVAGSVAVACLAGAVPAHAAEGAGPVGHRVAAASSAAGSVAAATTVVTEGQVKEAAPGGTLLYPSVTSCLTVTVHLRSGGAVGAHASLFQVPGELRSDQILDRVKALAGTREVASVEVRGAVGAWHPAYFAKAIESYGEGEEVPVPTGRDFAGLTAAVARGLGVPADAVTVTDVPDGDQVVEVRRH</sequence>
<dbReference type="KEGG" id="salf:SMD44_00486"/>
<accession>A0A1Z1W3T7</accession>
<organism evidence="2 3">
    <name type="scientific">Streptomyces alboflavus</name>
    <dbReference type="NCBI Taxonomy" id="67267"/>
    <lineage>
        <taxon>Bacteria</taxon>
        <taxon>Bacillati</taxon>
        <taxon>Actinomycetota</taxon>
        <taxon>Actinomycetes</taxon>
        <taxon>Kitasatosporales</taxon>
        <taxon>Streptomycetaceae</taxon>
        <taxon>Streptomyces</taxon>
    </lineage>
</organism>
<evidence type="ECO:0000313" key="2">
    <source>
        <dbReference type="EMBL" id="ARX81088.1"/>
    </source>
</evidence>
<dbReference type="eggNOG" id="ENOG503474G">
    <property type="taxonomic scope" value="Bacteria"/>
</dbReference>